<keyword evidence="3" id="KW-0472">Membrane</keyword>
<dbReference type="PANTHER" id="PTHR16675:SF237">
    <property type="entry name" value="MHC CLASS I ANTIGEN TRANSCRIPT VARIANT 1-RELATED"/>
    <property type="match status" value="1"/>
</dbReference>
<dbReference type="InterPro" id="IPR037055">
    <property type="entry name" value="MHC_I-like_Ag-recog_sf"/>
</dbReference>
<keyword evidence="7" id="KW-1185">Reference proteome</keyword>
<name>A0A9J7YES3_CYPCA</name>
<dbReference type="InterPro" id="IPR001039">
    <property type="entry name" value="MHC_I_a_a1/a2"/>
</dbReference>
<dbReference type="Gene3D" id="3.30.500.10">
    <property type="entry name" value="MHC class I-like antigen recognition-like"/>
    <property type="match status" value="1"/>
</dbReference>
<dbReference type="Proteomes" id="UP001108240">
    <property type="component" value="Unplaced"/>
</dbReference>
<feature type="transmembrane region" description="Helical" evidence="3">
    <location>
        <begin position="198"/>
        <end position="228"/>
    </location>
</feature>
<dbReference type="PANTHER" id="PTHR16675">
    <property type="entry name" value="MHC CLASS I-RELATED"/>
    <property type="match status" value="1"/>
</dbReference>
<evidence type="ECO:0000256" key="4">
    <source>
        <dbReference type="SAM" id="SignalP"/>
    </source>
</evidence>
<dbReference type="AlphaFoldDB" id="A0A9J7YES3"/>
<keyword evidence="3" id="KW-0812">Transmembrane</keyword>
<protein>
    <recommendedName>
        <fullName evidence="5">MHC class I-like antigen recognition-like domain-containing protein</fullName>
    </recommendedName>
</protein>
<reference evidence="6" key="1">
    <citation type="submission" date="2025-08" db="UniProtKB">
        <authorList>
            <consortium name="Ensembl"/>
        </authorList>
    </citation>
    <scope>IDENTIFICATION</scope>
</reference>
<feature type="signal peptide" evidence="4">
    <location>
        <begin position="1"/>
        <end position="15"/>
    </location>
</feature>
<dbReference type="GO" id="GO:0009897">
    <property type="term" value="C:external side of plasma membrane"/>
    <property type="evidence" value="ECO:0007669"/>
    <property type="project" value="TreeGrafter"/>
</dbReference>
<evidence type="ECO:0000256" key="2">
    <source>
        <dbReference type="RuleBase" id="RU004439"/>
    </source>
</evidence>
<dbReference type="OMA" id="EREACPR"/>
<dbReference type="PRINTS" id="PR01638">
    <property type="entry name" value="MHCCLASSI"/>
</dbReference>
<keyword evidence="4" id="KW-0732">Signal</keyword>
<dbReference type="InterPro" id="IPR050208">
    <property type="entry name" value="MHC_class-I_related"/>
</dbReference>
<proteinExistence type="inferred from homology"/>
<feature type="chain" id="PRO_5039948474" description="MHC class I-like antigen recognition-like domain-containing protein" evidence="4">
    <location>
        <begin position="16"/>
        <end position="250"/>
    </location>
</feature>
<dbReference type="SUPFAM" id="SSF54452">
    <property type="entry name" value="MHC antigen-recognition domain"/>
    <property type="match status" value="1"/>
</dbReference>
<evidence type="ECO:0000313" key="6">
    <source>
        <dbReference type="Ensembl" id="ENSCCRP00000117731.1"/>
    </source>
</evidence>
<sequence>MIFFMFFIYVPLVHSASHTLTTTYTGVNRQTVAGIPEFSSVTVFDGRQIDYYDSKIKKLITKQNWMKEFASTETWKEYTEIRERFQQTNHFLMKQFNHSHGVHRYQRVYGCGWDYVTGHIYGFDEYSYDGQDFIILDLEELRYIASVPQAQSTVMKWNNDREQLVYLKRYYRDKCTDWIYFLTSRKDDFERRGPTNTYFTILVGVIIALTVILVVLVVLVIGTAFVVLKMRSGYQPVPLYESVIYINKGL</sequence>
<dbReference type="GeneTree" id="ENSGT01120000271828"/>
<dbReference type="InterPro" id="IPR011161">
    <property type="entry name" value="MHC_I-like_Ag-recog"/>
</dbReference>
<organism evidence="6 7">
    <name type="scientific">Cyprinus carpio carpio</name>
    <dbReference type="NCBI Taxonomy" id="630221"/>
    <lineage>
        <taxon>Eukaryota</taxon>
        <taxon>Metazoa</taxon>
        <taxon>Chordata</taxon>
        <taxon>Craniata</taxon>
        <taxon>Vertebrata</taxon>
        <taxon>Euteleostomi</taxon>
        <taxon>Actinopterygii</taxon>
        <taxon>Neopterygii</taxon>
        <taxon>Teleostei</taxon>
        <taxon>Ostariophysi</taxon>
        <taxon>Cypriniformes</taxon>
        <taxon>Cyprinidae</taxon>
        <taxon>Cyprininae</taxon>
        <taxon>Cyprinus</taxon>
    </lineage>
</organism>
<dbReference type="InterPro" id="IPR011162">
    <property type="entry name" value="MHC_I/II-like_Ag-recog"/>
</dbReference>
<evidence type="ECO:0000259" key="5">
    <source>
        <dbReference type="Pfam" id="PF00129"/>
    </source>
</evidence>
<comment type="similarity">
    <text evidence="2">Belongs to the MHC class I family.</text>
</comment>
<keyword evidence="3" id="KW-1133">Transmembrane helix</keyword>
<dbReference type="GO" id="GO:0005615">
    <property type="term" value="C:extracellular space"/>
    <property type="evidence" value="ECO:0007669"/>
    <property type="project" value="TreeGrafter"/>
</dbReference>
<evidence type="ECO:0000256" key="3">
    <source>
        <dbReference type="SAM" id="Phobius"/>
    </source>
</evidence>
<accession>A0A9J7YES3</accession>
<reference evidence="6" key="2">
    <citation type="submission" date="2025-09" db="UniProtKB">
        <authorList>
            <consortium name="Ensembl"/>
        </authorList>
    </citation>
    <scope>IDENTIFICATION</scope>
</reference>
<evidence type="ECO:0000313" key="7">
    <source>
        <dbReference type="Proteomes" id="UP001108240"/>
    </source>
</evidence>
<feature type="domain" description="MHC class I-like antigen recognition-like" evidence="5">
    <location>
        <begin position="17"/>
        <end position="180"/>
    </location>
</feature>
<dbReference type="Pfam" id="PF00129">
    <property type="entry name" value="MHC_I"/>
    <property type="match status" value="1"/>
</dbReference>
<dbReference type="Ensembl" id="ENSCCRT00000198059.1">
    <property type="protein sequence ID" value="ENSCCRP00000117731.1"/>
    <property type="gene ID" value="ENSCCRG00000066939.1"/>
</dbReference>
<evidence type="ECO:0000256" key="1">
    <source>
        <dbReference type="ARBA" id="ARBA00023180"/>
    </source>
</evidence>
<dbReference type="GO" id="GO:0006955">
    <property type="term" value="P:immune response"/>
    <property type="evidence" value="ECO:0007669"/>
    <property type="project" value="TreeGrafter"/>
</dbReference>
<keyword evidence="1" id="KW-0325">Glycoprotein</keyword>